<dbReference type="InterPro" id="IPR001387">
    <property type="entry name" value="Cro/C1-type_HTH"/>
</dbReference>
<dbReference type="SMART" id="SM00530">
    <property type="entry name" value="HTH_XRE"/>
    <property type="match status" value="1"/>
</dbReference>
<sequence length="422" mass="44572">MGQRPRALAPHASPRQFFGAELRWWREHRGLSQTALGALVHSSGATVGKVEKAARRPTADFAGRADAALRTGGVLARLMALVGAEPRPDADTFGGPVDGSDDVAAPDVDRRALLRVVAAAPMAALGGAPSGVRPESLGALTARVGGIHHLYQQGRYRVALRHLPAVLEDLAHRDGAEALLAEAYQVASGLLLKTDDAQLAAVAADRGMAAARQCADPVVVAANARAVVHTLFAGGYHENAVAVAVDAADRLTRDTGTHDEATHSLRGALLLRAAIACAHRGDRHRAGDLLDEASGAARAVGRDGNARWTAFGPTNVRAHRVAVAVEIGDAGLAVEEAAGIDLSALPLPERRAALLVDTARAYVHWGRWERAFDAVRGAERHAPDEVRARRSTHRLIRRLGRGCPASMRPRAHEYARAVGVVR</sequence>
<evidence type="ECO:0000313" key="3">
    <source>
        <dbReference type="Proteomes" id="UP000619260"/>
    </source>
</evidence>
<proteinExistence type="predicted"/>
<feature type="domain" description="HTH cro/C1-type" evidence="1">
    <location>
        <begin position="22"/>
        <end position="62"/>
    </location>
</feature>
<keyword evidence="3" id="KW-1185">Reference proteome</keyword>
<reference evidence="2" key="1">
    <citation type="submission" date="2021-01" db="EMBL/GenBank/DDBJ databases">
        <title>Whole genome shotgun sequence of Virgisporangium aliadipatigenens NBRC 105644.</title>
        <authorList>
            <person name="Komaki H."/>
            <person name="Tamura T."/>
        </authorList>
    </citation>
    <scope>NUCLEOTIDE SEQUENCE</scope>
    <source>
        <strain evidence="2">NBRC 105644</strain>
    </source>
</reference>
<dbReference type="Pfam" id="PF13560">
    <property type="entry name" value="HTH_31"/>
    <property type="match status" value="1"/>
</dbReference>
<dbReference type="RefSeq" id="WP_203900196.1">
    <property type="nucleotide sequence ID" value="NZ_BOPF01000012.1"/>
</dbReference>
<dbReference type="Gene3D" id="1.10.260.40">
    <property type="entry name" value="lambda repressor-like DNA-binding domains"/>
    <property type="match status" value="1"/>
</dbReference>
<dbReference type="PROSITE" id="PS50943">
    <property type="entry name" value="HTH_CROC1"/>
    <property type="match status" value="1"/>
</dbReference>
<gene>
    <name evidence="2" type="ORF">Val02_35570</name>
</gene>
<dbReference type="CDD" id="cd00093">
    <property type="entry name" value="HTH_XRE"/>
    <property type="match status" value="1"/>
</dbReference>
<dbReference type="EMBL" id="BOPF01000012">
    <property type="protein sequence ID" value="GIJ46671.1"/>
    <property type="molecule type" value="Genomic_DNA"/>
</dbReference>
<name>A0A8J3YMP9_9ACTN</name>
<dbReference type="GO" id="GO:0003677">
    <property type="term" value="F:DNA binding"/>
    <property type="evidence" value="ECO:0007669"/>
    <property type="project" value="InterPro"/>
</dbReference>
<dbReference type="InterPro" id="IPR010982">
    <property type="entry name" value="Lambda_DNA-bd_dom_sf"/>
</dbReference>
<evidence type="ECO:0000313" key="2">
    <source>
        <dbReference type="EMBL" id="GIJ46671.1"/>
    </source>
</evidence>
<dbReference type="AlphaFoldDB" id="A0A8J3YMP9"/>
<evidence type="ECO:0000259" key="1">
    <source>
        <dbReference type="PROSITE" id="PS50943"/>
    </source>
</evidence>
<comment type="caution">
    <text evidence="2">The sequence shown here is derived from an EMBL/GenBank/DDBJ whole genome shotgun (WGS) entry which is preliminary data.</text>
</comment>
<accession>A0A8J3YMP9</accession>
<organism evidence="2 3">
    <name type="scientific">Virgisporangium aliadipatigenens</name>
    <dbReference type="NCBI Taxonomy" id="741659"/>
    <lineage>
        <taxon>Bacteria</taxon>
        <taxon>Bacillati</taxon>
        <taxon>Actinomycetota</taxon>
        <taxon>Actinomycetes</taxon>
        <taxon>Micromonosporales</taxon>
        <taxon>Micromonosporaceae</taxon>
        <taxon>Virgisporangium</taxon>
    </lineage>
</organism>
<dbReference type="Proteomes" id="UP000619260">
    <property type="component" value="Unassembled WGS sequence"/>
</dbReference>
<dbReference type="SUPFAM" id="SSF47413">
    <property type="entry name" value="lambda repressor-like DNA-binding domains"/>
    <property type="match status" value="1"/>
</dbReference>
<protein>
    <submittedName>
        <fullName evidence="2">Transcriptional regulator</fullName>
    </submittedName>
</protein>